<dbReference type="AlphaFoldDB" id="A0A074YIX1"/>
<evidence type="ECO:0000256" key="5">
    <source>
        <dbReference type="ARBA" id="ARBA00022502"/>
    </source>
</evidence>
<keyword evidence="6 12" id="KW-0328">Glycosyltransferase</keyword>
<dbReference type="PANTHER" id="PTHR12468">
    <property type="entry name" value="GPI MANNOSYLTRANSFERASE 2"/>
    <property type="match status" value="1"/>
</dbReference>
<dbReference type="Pfam" id="PF04188">
    <property type="entry name" value="Mannosyl_trans2"/>
    <property type="match status" value="1"/>
</dbReference>
<name>A0A074YIX1_AURSE</name>
<keyword evidence="7 12" id="KW-0808">Transferase</keyword>
<sequence>MAPPDRSTSSLMLADIKVLAGLFVAWKLLLLCVAYISPGPGYDTSTTLLLLRAQSAQSENTLLEDLAKRLASKLVRWDALYFVSVAQRGYVFEQEWAWGWGYTKFVGLVSNGWFGASDSMVPWLNSTSVLPGSSLSPLYAQAYAGVLISHVAHSLSVIMLYKLVHQLPIMDKKQRHATAFLAASMHIFSSAGMFMSAPYSESLFSMLNFAGILIHARIPWNSPLEDYGASSLLSLLSSGACFGLATTVRSNGIFSGLIYFHHVYMLLHSRINIRTMITIVFIGLSAMMILSGMLFPQYMAYQDFCARPSDGEPRPWCSRTLPSVYSWVQEHYWNVGFLRYWTLSNIPLFLLALPMLYVLVGTGLIAPTLNIKSSALQSKHASVYILCLALPQMLLALLALTTFHVQIVNRIATGYPIWYIVLAATMVSPMDTKRSDKTATSHRADSSIAKIGSYMSKASTQELMFRGMFMYSIIQGGLYASFMPPA</sequence>
<dbReference type="GO" id="GO:0000009">
    <property type="term" value="F:alpha-1,6-mannosyltransferase activity"/>
    <property type="evidence" value="ECO:0007669"/>
    <property type="project" value="InterPro"/>
</dbReference>
<evidence type="ECO:0000256" key="8">
    <source>
        <dbReference type="ARBA" id="ARBA00022692"/>
    </source>
</evidence>
<dbReference type="Proteomes" id="UP000030641">
    <property type="component" value="Unassembled WGS sequence"/>
</dbReference>
<dbReference type="InParanoid" id="A0A074YIX1"/>
<dbReference type="HOGENOM" id="CLU_029048_0_0_1"/>
<feature type="transmembrane region" description="Helical" evidence="12">
    <location>
        <begin position="463"/>
        <end position="482"/>
    </location>
</feature>
<dbReference type="GeneID" id="25367253"/>
<dbReference type="GO" id="GO:0031501">
    <property type="term" value="C:mannosyltransferase complex"/>
    <property type="evidence" value="ECO:0007669"/>
    <property type="project" value="TreeGrafter"/>
</dbReference>
<proteinExistence type="inferred from homology"/>
<reference evidence="13 14" key="1">
    <citation type="journal article" date="2014" name="BMC Genomics">
        <title>Genome sequencing of four Aureobasidium pullulans varieties: biotechnological potential, stress tolerance, and description of new species.</title>
        <authorList>
            <person name="Gostin Ar C."/>
            <person name="Ohm R.A."/>
            <person name="Kogej T."/>
            <person name="Sonjak S."/>
            <person name="Turk M."/>
            <person name="Zajc J."/>
            <person name="Zalar P."/>
            <person name="Grube M."/>
            <person name="Sun H."/>
            <person name="Han J."/>
            <person name="Sharma A."/>
            <person name="Chiniquy J."/>
            <person name="Ngan C.Y."/>
            <person name="Lipzen A."/>
            <person name="Barry K."/>
            <person name="Grigoriev I.V."/>
            <person name="Gunde-Cimerman N."/>
        </authorList>
    </citation>
    <scope>NUCLEOTIDE SEQUENCE [LARGE SCALE GENOMIC DNA]</scope>
    <source>
        <strain evidence="13 14">EXF-2481</strain>
    </source>
</reference>
<feature type="transmembrane region" description="Helical" evidence="12">
    <location>
        <begin position="279"/>
        <end position="299"/>
    </location>
</feature>
<feature type="transmembrane region" description="Helical" evidence="12">
    <location>
        <begin position="251"/>
        <end position="267"/>
    </location>
</feature>
<evidence type="ECO:0000256" key="3">
    <source>
        <dbReference type="ARBA" id="ARBA00008698"/>
    </source>
</evidence>
<feature type="transmembrane region" description="Helical" evidence="12">
    <location>
        <begin position="381"/>
        <end position="401"/>
    </location>
</feature>
<dbReference type="STRING" id="1043005.A0A074YIX1"/>
<keyword evidence="10 12" id="KW-1133">Transmembrane helix</keyword>
<dbReference type="OrthoDB" id="10252502at2759"/>
<evidence type="ECO:0000256" key="6">
    <source>
        <dbReference type="ARBA" id="ARBA00022676"/>
    </source>
</evidence>
<evidence type="ECO:0000256" key="12">
    <source>
        <dbReference type="RuleBase" id="RU363112"/>
    </source>
</evidence>
<keyword evidence="5 12" id="KW-0337">GPI-anchor biosynthesis</keyword>
<keyword evidence="14" id="KW-1185">Reference proteome</keyword>
<evidence type="ECO:0000256" key="2">
    <source>
        <dbReference type="ARBA" id="ARBA00004687"/>
    </source>
</evidence>
<comment type="function">
    <text evidence="12">Mannosyltransferase involved in glycosylphosphatidylinositol-anchor biosynthesis.</text>
</comment>
<feature type="transmembrane region" description="Helical" evidence="12">
    <location>
        <begin position="346"/>
        <end position="369"/>
    </location>
</feature>
<keyword evidence="11 12" id="KW-0472">Membrane</keyword>
<protein>
    <recommendedName>
        <fullName evidence="4 12">GPI mannosyltransferase 2</fullName>
        <ecNumber evidence="12">2.4.1.-</ecNumber>
    </recommendedName>
</protein>
<dbReference type="PANTHER" id="PTHR12468:SF2">
    <property type="entry name" value="GPI MANNOSYLTRANSFERASE 2"/>
    <property type="match status" value="1"/>
</dbReference>
<dbReference type="GO" id="GO:0005789">
    <property type="term" value="C:endoplasmic reticulum membrane"/>
    <property type="evidence" value="ECO:0007669"/>
    <property type="project" value="UniProtKB-SubCell"/>
</dbReference>
<dbReference type="GO" id="GO:0004376">
    <property type="term" value="F:GPI mannosyltransferase activity"/>
    <property type="evidence" value="ECO:0007669"/>
    <property type="project" value="InterPro"/>
</dbReference>
<dbReference type="OMA" id="CEWTLPS"/>
<evidence type="ECO:0000313" key="14">
    <source>
        <dbReference type="Proteomes" id="UP000030641"/>
    </source>
</evidence>
<feature type="transmembrane region" description="Helical" evidence="12">
    <location>
        <begin position="176"/>
        <end position="197"/>
    </location>
</feature>
<feature type="transmembrane region" description="Helical" evidence="12">
    <location>
        <begin position="12"/>
        <end position="36"/>
    </location>
</feature>
<evidence type="ECO:0000256" key="4">
    <source>
        <dbReference type="ARBA" id="ARBA00013795"/>
    </source>
</evidence>
<dbReference type="EC" id="2.4.1.-" evidence="12"/>
<feature type="transmembrane region" description="Helical" evidence="12">
    <location>
        <begin position="407"/>
        <end position="427"/>
    </location>
</feature>
<feature type="transmembrane region" description="Helical" evidence="12">
    <location>
        <begin position="142"/>
        <end position="164"/>
    </location>
</feature>
<evidence type="ECO:0000313" key="13">
    <source>
        <dbReference type="EMBL" id="KEQ96034.1"/>
    </source>
</evidence>
<dbReference type="GO" id="GO:0006506">
    <property type="term" value="P:GPI anchor biosynthetic process"/>
    <property type="evidence" value="ECO:0007669"/>
    <property type="project" value="UniProtKB-UniPathway"/>
</dbReference>
<dbReference type="InterPro" id="IPR007315">
    <property type="entry name" value="PIG-V/Gpi18"/>
</dbReference>
<keyword evidence="8 12" id="KW-0812">Transmembrane</keyword>
<evidence type="ECO:0000256" key="10">
    <source>
        <dbReference type="ARBA" id="ARBA00022989"/>
    </source>
</evidence>
<dbReference type="RefSeq" id="XP_013344408.1">
    <property type="nucleotide sequence ID" value="XM_013488954.1"/>
</dbReference>
<comment type="similarity">
    <text evidence="3 12">Belongs to the PIGV family.</text>
</comment>
<comment type="subcellular location">
    <subcellularLocation>
        <location evidence="1 12">Endoplasmic reticulum membrane</location>
        <topology evidence="1 12">Multi-pass membrane protein</topology>
    </subcellularLocation>
</comment>
<evidence type="ECO:0000256" key="7">
    <source>
        <dbReference type="ARBA" id="ARBA00022679"/>
    </source>
</evidence>
<dbReference type="UniPathway" id="UPA00196"/>
<organism evidence="13 14">
    <name type="scientific">Aureobasidium subglaciale (strain EXF-2481)</name>
    <name type="common">Aureobasidium pullulans var. subglaciale</name>
    <dbReference type="NCBI Taxonomy" id="1043005"/>
    <lineage>
        <taxon>Eukaryota</taxon>
        <taxon>Fungi</taxon>
        <taxon>Dikarya</taxon>
        <taxon>Ascomycota</taxon>
        <taxon>Pezizomycotina</taxon>
        <taxon>Dothideomycetes</taxon>
        <taxon>Dothideomycetidae</taxon>
        <taxon>Dothideales</taxon>
        <taxon>Saccotheciaceae</taxon>
        <taxon>Aureobasidium</taxon>
    </lineage>
</organism>
<keyword evidence="9 12" id="KW-0256">Endoplasmic reticulum</keyword>
<evidence type="ECO:0000256" key="1">
    <source>
        <dbReference type="ARBA" id="ARBA00004477"/>
    </source>
</evidence>
<evidence type="ECO:0000256" key="11">
    <source>
        <dbReference type="ARBA" id="ARBA00023136"/>
    </source>
</evidence>
<dbReference type="FunCoup" id="A0A074YIX1">
    <property type="interactions" value="283"/>
</dbReference>
<dbReference type="EMBL" id="KL584757">
    <property type="protein sequence ID" value="KEQ96034.1"/>
    <property type="molecule type" value="Genomic_DNA"/>
</dbReference>
<gene>
    <name evidence="13" type="ORF">AUEXF2481DRAFT_4287</name>
</gene>
<comment type="pathway">
    <text evidence="2 12">Glycolipid biosynthesis; glycosylphosphatidylinositol-anchor biosynthesis.</text>
</comment>
<evidence type="ECO:0000256" key="9">
    <source>
        <dbReference type="ARBA" id="ARBA00022824"/>
    </source>
</evidence>
<accession>A0A074YIX1</accession>